<comment type="caution">
    <text evidence="1">The sequence shown here is derived from an EMBL/GenBank/DDBJ whole genome shotgun (WGS) entry which is preliminary data.</text>
</comment>
<evidence type="ECO:0000313" key="2">
    <source>
        <dbReference type="Proteomes" id="UP001235760"/>
    </source>
</evidence>
<gene>
    <name evidence="1" type="ORF">Q8X39_07595</name>
</gene>
<proteinExistence type="predicted"/>
<organism evidence="1 2">
    <name type="scientific">Leptothrix discophora</name>
    <dbReference type="NCBI Taxonomy" id="89"/>
    <lineage>
        <taxon>Bacteria</taxon>
        <taxon>Pseudomonadati</taxon>
        <taxon>Pseudomonadota</taxon>
        <taxon>Betaproteobacteria</taxon>
        <taxon>Burkholderiales</taxon>
        <taxon>Sphaerotilaceae</taxon>
        <taxon>Leptothrix</taxon>
    </lineage>
</organism>
<dbReference type="Proteomes" id="UP001235760">
    <property type="component" value="Unassembled WGS sequence"/>
</dbReference>
<dbReference type="RefSeq" id="WP_305749046.1">
    <property type="nucleotide sequence ID" value="NZ_JAUZEE010000003.1"/>
</dbReference>
<sequence length="101" mass="10471">MPDTATPRTIDPHDDTGPDHVWLALTGDADASTTPRLQFLVLGNSGDVLSLLEGTGSGWSAAGTLSGTAYGDLQVFNGKDLNNQAYQVLVSQPVTVPSVMG</sequence>
<reference evidence="1 2" key="1">
    <citation type="submission" date="2023-08" db="EMBL/GenBank/DDBJ databases">
        <authorList>
            <person name="Roldan D.M."/>
            <person name="Menes R.J."/>
        </authorList>
    </citation>
    <scope>NUCLEOTIDE SEQUENCE [LARGE SCALE GENOMIC DNA]</scope>
    <source>
        <strain evidence="1 2">CCM 2812</strain>
    </source>
</reference>
<dbReference type="EMBL" id="JAUZEE010000003">
    <property type="protein sequence ID" value="MDP4300496.1"/>
    <property type="molecule type" value="Genomic_DNA"/>
</dbReference>
<evidence type="ECO:0000313" key="1">
    <source>
        <dbReference type="EMBL" id="MDP4300496.1"/>
    </source>
</evidence>
<name>A0ABT9G1Y6_LEPDI</name>
<accession>A0ABT9G1Y6</accession>
<keyword evidence="2" id="KW-1185">Reference proteome</keyword>
<protein>
    <submittedName>
        <fullName evidence="1">Uncharacterized protein</fullName>
    </submittedName>
</protein>